<evidence type="ECO:0000313" key="2">
    <source>
        <dbReference type="EMBL" id="MBB5986861.1"/>
    </source>
</evidence>
<gene>
    <name evidence="2" type="ORF">HNP60_002835</name>
</gene>
<protein>
    <submittedName>
        <fullName evidence="2">Uncharacterized protein</fullName>
    </submittedName>
</protein>
<dbReference type="RefSeq" id="WP_184154861.1">
    <property type="nucleotide sequence ID" value="NZ_JACHKA010000001.1"/>
</dbReference>
<comment type="caution">
    <text evidence="2">The sequence shown here is derived from an EMBL/GenBank/DDBJ whole genome shotgun (WGS) entry which is preliminary data.</text>
</comment>
<sequence>MDQRLGQRSNLNNLDIHLQAHPERLERVTSMSRSLARFDLLRDRTIRSKKPQQIQMSLIFCAKSHNRLKGLQPEERLTGKEKTADPAALKIAGFGGFEKIEGSGIPDQVREDVVNDGSGRAAIASESLHAAPGPGQGRSVRPSAFSGNPGSPD</sequence>
<evidence type="ECO:0000313" key="3">
    <source>
        <dbReference type="Proteomes" id="UP001138540"/>
    </source>
</evidence>
<proteinExistence type="predicted"/>
<reference evidence="2 3" key="1">
    <citation type="submission" date="2020-08" db="EMBL/GenBank/DDBJ databases">
        <title>Exploring microbial biodiversity for novel pathways involved in the catabolism of aromatic compounds derived from lignin.</title>
        <authorList>
            <person name="Elkins J."/>
        </authorList>
    </citation>
    <scope>NUCLEOTIDE SEQUENCE [LARGE SCALE GENOMIC DNA]</scope>
    <source>
        <strain evidence="2 3">B1D3A</strain>
    </source>
</reference>
<feature type="region of interest" description="Disordered" evidence="1">
    <location>
        <begin position="117"/>
        <end position="153"/>
    </location>
</feature>
<dbReference type="Proteomes" id="UP001138540">
    <property type="component" value="Unassembled WGS sequence"/>
</dbReference>
<name>A0ABR6NHW9_9SPHN</name>
<evidence type="ECO:0000256" key="1">
    <source>
        <dbReference type="SAM" id="MobiDB-lite"/>
    </source>
</evidence>
<accession>A0ABR6NHW9</accession>
<organism evidence="2 3">
    <name type="scientific">Sphingobium lignivorans</name>
    <dbReference type="NCBI Taxonomy" id="2735886"/>
    <lineage>
        <taxon>Bacteria</taxon>
        <taxon>Pseudomonadati</taxon>
        <taxon>Pseudomonadota</taxon>
        <taxon>Alphaproteobacteria</taxon>
        <taxon>Sphingomonadales</taxon>
        <taxon>Sphingomonadaceae</taxon>
        <taxon>Sphingobium</taxon>
    </lineage>
</organism>
<keyword evidence="3" id="KW-1185">Reference proteome</keyword>
<dbReference type="EMBL" id="JACHKA010000001">
    <property type="protein sequence ID" value="MBB5986861.1"/>
    <property type="molecule type" value="Genomic_DNA"/>
</dbReference>